<keyword evidence="3" id="KW-1185">Reference proteome</keyword>
<reference evidence="2 3" key="1">
    <citation type="submission" date="2019-01" db="EMBL/GenBank/DDBJ databases">
        <title>Draft genome sequence of Psathyrella aberdarensis IHI B618.</title>
        <authorList>
            <person name="Buettner E."/>
            <person name="Kellner H."/>
        </authorList>
    </citation>
    <scope>NUCLEOTIDE SEQUENCE [LARGE SCALE GENOMIC DNA]</scope>
    <source>
        <strain evidence="2 3">IHI B618</strain>
    </source>
</reference>
<name>A0A4Q2DHH5_9AGAR</name>
<dbReference type="CDD" id="cd09917">
    <property type="entry name" value="F-box_SF"/>
    <property type="match status" value="1"/>
</dbReference>
<dbReference type="SUPFAM" id="SSF81383">
    <property type="entry name" value="F-box domain"/>
    <property type="match status" value="1"/>
</dbReference>
<feature type="domain" description="F-box" evidence="1">
    <location>
        <begin position="1"/>
        <end position="45"/>
    </location>
</feature>
<dbReference type="InterPro" id="IPR001810">
    <property type="entry name" value="F-box_dom"/>
</dbReference>
<gene>
    <name evidence="2" type="ORF">EST38_g6707</name>
</gene>
<dbReference type="STRING" id="2316362.A0A4Q2DHH5"/>
<evidence type="ECO:0000313" key="2">
    <source>
        <dbReference type="EMBL" id="RXW19149.1"/>
    </source>
</evidence>
<dbReference type="InterPro" id="IPR036047">
    <property type="entry name" value="F-box-like_dom_sf"/>
</dbReference>
<accession>A0A4Q2DHH5</accession>
<evidence type="ECO:0000259" key="1">
    <source>
        <dbReference type="PROSITE" id="PS50181"/>
    </source>
</evidence>
<sequence length="173" mass="19666">MLPGLPVEVILEVLEYLDHRALLGCRRICRSMNNLIGRNPMLQLRIELVKDGLIDGVGTGEAAEAVKRLRKLRRRWETLAWTTQETYEVEGSCSAYELAHGMFIKTDSEANIFIVKLPTSREPLYRVIANRNLEMRPDGFTLDANQDLIVFLNIEPGPRSKKSESQDSLAVRL</sequence>
<dbReference type="Gene3D" id="1.20.1280.50">
    <property type="match status" value="1"/>
</dbReference>
<dbReference type="Proteomes" id="UP000290288">
    <property type="component" value="Unassembled WGS sequence"/>
</dbReference>
<dbReference type="AlphaFoldDB" id="A0A4Q2DHH5"/>
<organism evidence="2 3">
    <name type="scientific">Candolleomyces aberdarensis</name>
    <dbReference type="NCBI Taxonomy" id="2316362"/>
    <lineage>
        <taxon>Eukaryota</taxon>
        <taxon>Fungi</taxon>
        <taxon>Dikarya</taxon>
        <taxon>Basidiomycota</taxon>
        <taxon>Agaricomycotina</taxon>
        <taxon>Agaricomycetes</taxon>
        <taxon>Agaricomycetidae</taxon>
        <taxon>Agaricales</taxon>
        <taxon>Agaricineae</taxon>
        <taxon>Psathyrellaceae</taxon>
        <taxon>Candolleomyces</taxon>
    </lineage>
</organism>
<protein>
    <recommendedName>
        <fullName evidence="1">F-box domain-containing protein</fullName>
    </recommendedName>
</protein>
<comment type="caution">
    <text evidence="2">The sequence shown here is derived from an EMBL/GenBank/DDBJ whole genome shotgun (WGS) entry which is preliminary data.</text>
</comment>
<dbReference type="EMBL" id="SDEE01000218">
    <property type="protein sequence ID" value="RXW19149.1"/>
    <property type="molecule type" value="Genomic_DNA"/>
</dbReference>
<dbReference type="PROSITE" id="PS50181">
    <property type="entry name" value="FBOX"/>
    <property type="match status" value="1"/>
</dbReference>
<proteinExistence type="predicted"/>
<dbReference type="Pfam" id="PF12937">
    <property type="entry name" value="F-box-like"/>
    <property type="match status" value="1"/>
</dbReference>
<dbReference type="SMART" id="SM00256">
    <property type="entry name" value="FBOX"/>
    <property type="match status" value="1"/>
</dbReference>
<dbReference type="OrthoDB" id="2745718at2759"/>
<evidence type="ECO:0000313" key="3">
    <source>
        <dbReference type="Proteomes" id="UP000290288"/>
    </source>
</evidence>